<dbReference type="InterPro" id="IPR012337">
    <property type="entry name" value="RNaseH-like_sf"/>
</dbReference>
<dbReference type="PANTHER" id="PTHR33481:SF1">
    <property type="entry name" value="ENDONUCLEASE_EXONUCLEASE_PHOSPHATASE DOMAIN-CONTAINING PROTEIN-RELATED"/>
    <property type="match status" value="1"/>
</dbReference>
<dbReference type="SUPFAM" id="SSF53098">
    <property type="entry name" value="Ribonuclease H-like"/>
    <property type="match status" value="1"/>
</dbReference>
<dbReference type="InterPro" id="IPR000477">
    <property type="entry name" value="RT_dom"/>
</dbReference>
<organism evidence="3 4">
    <name type="scientific">Parnassius mnemosyne</name>
    <name type="common">clouded apollo</name>
    <dbReference type="NCBI Taxonomy" id="213953"/>
    <lineage>
        <taxon>Eukaryota</taxon>
        <taxon>Metazoa</taxon>
        <taxon>Ecdysozoa</taxon>
        <taxon>Arthropoda</taxon>
        <taxon>Hexapoda</taxon>
        <taxon>Insecta</taxon>
        <taxon>Pterygota</taxon>
        <taxon>Neoptera</taxon>
        <taxon>Endopterygota</taxon>
        <taxon>Lepidoptera</taxon>
        <taxon>Glossata</taxon>
        <taxon>Ditrysia</taxon>
        <taxon>Papilionoidea</taxon>
        <taxon>Papilionidae</taxon>
        <taxon>Parnassiinae</taxon>
        <taxon>Parnassini</taxon>
        <taxon>Parnassius</taxon>
        <taxon>Driopa</taxon>
    </lineage>
</organism>
<dbReference type="AlphaFoldDB" id="A0AAV1LS78"/>
<sequence length="375" mass="42226">MWNILLDSLLQEAETWNVHVQAYADDIILIGTGKTASIIENKINTALNKISNWGFSRKMSFAAHKTQAILITKKYKYEMPNLKLSDTNIVLIENLKILGLNIDRNLNFVKHVQDTTEKAIALYKKVSKTARAQWGLNSEILRTIYITVVEPTMLYAAACWGNKASRIQIRKRLDTITRVFYIMICKAHRTSSLTSCAALARIIPLDLRAQEQLDIYEIKRGKSIEQLPGRKLAIPISPINLPHPEFRVPETYNDICTEKDVEMIENNWPAIYTDGSKIAGKVGVAVSCWENGRETHKVKIKLGNHCSVFQAELVAILKALSIIKSKRGFSKSNILSDSRAALESLSNPSTLNPLVAEILEDIEEIRNNQGEVLLD</sequence>
<protein>
    <submittedName>
        <fullName evidence="3">Uncharacterized protein</fullName>
    </submittedName>
</protein>
<dbReference type="EMBL" id="CAVLGL010000096">
    <property type="protein sequence ID" value="CAK1597944.1"/>
    <property type="molecule type" value="Genomic_DNA"/>
</dbReference>
<dbReference type="Pfam" id="PF13456">
    <property type="entry name" value="RVT_3"/>
    <property type="match status" value="1"/>
</dbReference>
<dbReference type="Pfam" id="PF00078">
    <property type="entry name" value="RVT_1"/>
    <property type="match status" value="1"/>
</dbReference>
<gene>
    <name evidence="3" type="ORF">PARMNEM_LOCUS17025</name>
</gene>
<dbReference type="InterPro" id="IPR036397">
    <property type="entry name" value="RNaseH_sf"/>
</dbReference>
<evidence type="ECO:0000259" key="1">
    <source>
        <dbReference type="PROSITE" id="PS50878"/>
    </source>
</evidence>
<keyword evidence="4" id="KW-1185">Reference proteome</keyword>
<dbReference type="PROSITE" id="PS50878">
    <property type="entry name" value="RT_POL"/>
    <property type="match status" value="1"/>
</dbReference>
<dbReference type="Proteomes" id="UP001314205">
    <property type="component" value="Unassembled WGS sequence"/>
</dbReference>
<reference evidence="3 4" key="1">
    <citation type="submission" date="2023-11" db="EMBL/GenBank/DDBJ databases">
        <authorList>
            <person name="Hedman E."/>
            <person name="Englund M."/>
            <person name="Stromberg M."/>
            <person name="Nyberg Akerstrom W."/>
            <person name="Nylinder S."/>
            <person name="Jareborg N."/>
            <person name="Kallberg Y."/>
            <person name="Kronander E."/>
        </authorList>
    </citation>
    <scope>NUCLEOTIDE SEQUENCE [LARGE SCALE GENOMIC DNA]</scope>
</reference>
<dbReference type="GO" id="GO:0003676">
    <property type="term" value="F:nucleic acid binding"/>
    <property type="evidence" value="ECO:0007669"/>
    <property type="project" value="InterPro"/>
</dbReference>
<evidence type="ECO:0000313" key="3">
    <source>
        <dbReference type="EMBL" id="CAK1597944.1"/>
    </source>
</evidence>
<dbReference type="GO" id="GO:0004523">
    <property type="term" value="F:RNA-DNA hybrid ribonuclease activity"/>
    <property type="evidence" value="ECO:0007669"/>
    <property type="project" value="InterPro"/>
</dbReference>
<name>A0AAV1LS78_9NEOP</name>
<feature type="domain" description="Reverse transcriptase" evidence="1">
    <location>
        <begin position="1"/>
        <end position="102"/>
    </location>
</feature>
<accession>A0AAV1LS78</accession>
<dbReference type="CDD" id="cd09276">
    <property type="entry name" value="Rnase_HI_RT_non_LTR"/>
    <property type="match status" value="1"/>
</dbReference>
<evidence type="ECO:0000259" key="2">
    <source>
        <dbReference type="PROSITE" id="PS50879"/>
    </source>
</evidence>
<comment type="caution">
    <text evidence="3">The sequence shown here is derived from an EMBL/GenBank/DDBJ whole genome shotgun (WGS) entry which is preliminary data.</text>
</comment>
<dbReference type="PANTHER" id="PTHR33481">
    <property type="entry name" value="REVERSE TRANSCRIPTASE"/>
    <property type="match status" value="1"/>
</dbReference>
<evidence type="ECO:0000313" key="4">
    <source>
        <dbReference type="Proteomes" id="UP001314205"/>
    </source>
</evidence>
<dbReference type="Gene3D" id="3.30.420.10">
    <property type="entry name" value="Ribonuclease H-like superfamily/Ribonuclease H"/>
    <property type="match status" value="1"/>
</dbReference>
<dbReference type="InterPro" id="IPR002156">
    <property type="entry name" value="RNaseH_domain"/>
</dbReference>
<feature type="domain" description="RNase H type-1" evidence="2">
    <location>
        <begin position="265"/>
        <end position="375"/>
    </location>
</feature>
<dbReference type="PROSITE" id="PS50879">
    <property type="entry name" value="RNASE_H_1"/>
    <property type="match status" value="1"/>
</dbReference>
<proteinExistence type="predicted"/>